<evidence type="ECO:0000313" key="8">
    <source>
        <dbReference type="Proteomes" id="UP000598032"/>
    </source>
</evidence>
<evidence type="ECO:0008006" key="9">
    <source>
        <dbReference type="Google" id="ProtNLM"/>
    </source>
</evidence>
<keyword evidence="2" id="KW-1003">Cell membrane</keyword>
<sequence length="124" mass="12999">MSPTVQTSWLHAASAAPAARPVHAASTGIALAGVDLVRVGMALAFCLTLGVIAILVIRRSQRVRGSGPRMTGTRRITVAETVRLGPRATLHLVEYDRRVVLLAADATGIKLLDAHDLSAGAREA</sequence>
<feature type="transmembrane region" description="Helical" evidence="6">
    <location>
        <begin position="40"/>
        <end position="57"/>
    </location>
</feature>
<evidence type="ECO:0000256" key="1">
    <source>
        <dbReference type="ARBA" id="ARBA00004236"/>
    </source>
</evidence>
<organism evidence="7 8">
    <name type="scientific">Paraburkholderia metrosideri</name>
    <dbReference type="NCBI Taxonomy" id="580937"/>
    <lineage>
        <taxon>Bacteria</taxon>
        <taxon>Pseudomonadati</taxon>
        <taxon>Pseudomonadota</taxon>
        <taxon>Betaproteobacteria</taxon>
        <taxon>Burkholderiales</taxon>
        <taxon>Burkholderiaceae</taxon>
        <taxon>Paraburkholderia</taxon>
    </lineage>
</organism>
<evidence type="ECO:0000313" key="7">
    <source>
        <dbReference type="EMBL" id="CAD6549128.1"/>
    </source>
</evidence>
<comment type="subcellular location">
    <subcellularLocation>
        <location evidence="1">Cell membrane</location>
    </subcellularLocation>
</comment>
<name>A0ABM8NYA0_9BURK</name>
<keyword evidence="4 6" id="KW-1133">Transmembrane helix</keyword>
<reference evidence="7 8" key="1">
    <citation type="submission" date="2020-10" db="EMBL/GenBank/DDBJ databases">
        <authorList>
            <person name="Peeters C."/>
        </authorList>
    </citation>
    <scope>NUCLEOTIDE SEQUENCE [LARGE SCALE GENOMIC DNA]</scope>
    <source>
        <strain evidence="7 8">LMG 28140</strain>
    </source>
</reference>
<keyword evidence="5 6" id="KW-0472">Membrane</keyword>
<keyword evidence="3 6" id="KW-0812">Transmembrane</keyword>
<dbReference type="InterPro" id="IPR022781">
    <property type="entry name" value="Flagellar_biosynth_FliO"/>
</dbReference>
<protein>
    <recommendedName>
        <fullName evidence="9">Flagellar biosynthesis protein FliO</fullName>
    </recommendedName>
</protein>
<comment type="caution">
    <text evidence="7">The sequence shown here is derived from an EMBL/GenBank/DDBJ whole genome shotgun (WGS) entry which is preliminary data.</text>
</comment>
<keyword evidence="8" id="KW-1185">Reference proteome</keyword>
<evidence type="ECO:0000256" key="4">
    <source>
        <dbReference type="ARBA" id="ARBA00022989"/>
    </source>
</evidence>
<gene>
    <name evidence="7" type="ORF">LMG28140_04712</name>
</gene>
<evidence type="ECO:0000256" key="3">
    <source>
        <dbReference type="ARBA" id="ARBA00022692"/>
    </source>
</evidence>
<dbReference type="Pfam" id="PF04347">
    <property type="entry name" value="FliO"/>
    <property type="match status" value="1"/>
</dbReference>
<dbReference type="EMBL" id="CAJHCP010000010">
    <property type="protein sequence ID" value="CAD6549128.1"/>
    <property type="molecule type" value="Genomic_DNA"/>
</dbReference>
<dbReference type="Proteomes" id="UP000598032">
    <property type="component" value="Unassembled WGS sequence"/>
</dbReference>
<evidence type="ECO:0000256" key="2">
    <source>
        <dbReference type="ARBA" id="ARBA00022475"/>
    </source>
</evidence>
<accession>A0ABM8NYA0</accession>
<evidence type="ECO:0000256" key="5">
    <source>
        <dbReference type="ARBA" id="ARBA00023136"/>
    </source>
</evidence>
<proteinExistence type="predicted"/>
<dbReference type="RefSeq" id="WP_201644671.1">
    <property type="nucleotide sequence ID" value="NZ_CAJHCP010000010.1"/>
</dbReference>
<evidence type="ECO:0000256" key="6">
    <source>
        <dbReference type="SAM" id="Phobius"/>
    </source>
</evidence>